<feature type="compositionally biased region" description="Low complexity" evidence="1">
    <location>
        <begin position="206"/>
        <end position="248"/>
    </location>
</feature>
<evidence type="ECO:0008006" key="5">
    <source>
        <dbReference type="Google" id="ProtNLM"/>
    </source>
</evidence>
<evidence type="ECO:0000313" key="3">
    <source>
        <dbReference type="EMBL" id="GAA2442253.1"/>
    </source>
</evidence>
<sequence length="438" mass="44539">MTRIRRTGALVLAAPLAMGFPVLGASVPAEAAATTVLAPKNGAVIKSGSEVTARAHFDFAVDMQLRASIPGSGDTFLTKRNFAGDMSAPIPLRRNGRYTVYMKGGITGHVYDSNTFTVRIPPAQPGGVSAKSSGGKIVVRWNLGLEDDISGYTVSASSAGAKSGSARSLCSGTSCKVTLNVPSGARGSVPVKVRAKRPDGVGGSVLSGTASTSASVGSAASSGSLGSVPPSASAPGTPPANGTAPLTPFNNDSPVTLPSVQPDGAARGFTYPTPQVAKQVSPKSANASAIDSLQWGKSVGIALVLLVVAAHLGTWTRRLRVAQAGVSTRGKAVRTARGGSGRTRVRRAREQIARAEAVAKTSELAEPLAAVAKPTAHRAPRSGDTAASAAPRGNRRPATLGRGSSGVSVRIAQPSGGTRREAASGRKRHAGRWGHRRK</sequence>
<feature type="region of interest" description="Disordered" evidence="1">
    <location>
        <begin position="189"/>
        <end position="271"/>
    </location>
</feature>
<evidence type="ECO:0000256" key="2">
    <source>
        <dbReference type="SAM" id="SignalP"/>
    </source>
</evidence>
<gene>
    <name evidence="3" type="ORF">GCM10010191_68220</name>
</gene>
<comment type="caution">
    <text evidence="3">The sequence shown here is derived from an EMBL/GenBank/DDBJ whole genome shotgun (WGS) entry which is preliminary data.</text>
</comment>
<feature type="compositionally biased region" description="Polar residues" evidence="1">
    <location>
        <begin position="249"/>
        <end position="259"/>
    </location>
</feature>
<dbReference type="EMBL" id="BAAARW010000026">
    <property type="protein sequence ID" value="GAA2442253.1"/>
    <property type="molecule type" value="Genomic_DNA"/>
</dbReference>
<dbReference type="Proteomes" id="UP001501231">
    <property type="component" value="Unassembled WGS sequence"/>
</dbReference>
<feature type="signal peptide" evidence="2">
    <location>
        <begin position="1"/>
        <end position="24"/>
    </location>
</feature>
<proteinExistence type="predicted"/>
<dbReference type="RefSeq" id="WP_344594594.1">
    <property type="nucleotide sequence ID" value="NZ_BAAARW010000026.1"/>
</dbReference>
<name>A0ABP5X4T5_9ACTN</name>
<feature type="chain" id="PRO_5046455563" description="Fibronectin type-III domain-containing protein" evidence="2">
    <location>
        <begin position="25"/>
        <end position="438"/>
    </location>
</feature>
<keyword evidence="4" id="KW-1185">Reference proteome</keyword>
<feature type="region of interest" description="Disordered" evidence="1">
    <location>
        <begin position="371"/>
        <end position="438"/>
    </location>
</feature>
<reference evidence="4" key="1">
    <citation type="journal article" date="2019" name="Int. J. Syst. Evol. Microbiol.">
        <title>The Global Catalogue of Microorganisms (GCM) 10K type strain sequencing project: providing services to taxonomists for standard genome sequencing and annotation.</title>
        <authorList>
            <consortium name="The Broad Institute Genomics Platform"/>
            <consortium name="The Broad Institute Genome Sequencing Center for Infectious Disease"/>
            <person name="Wu L."/>
            <person name="Ma J."/>
        </authorList>
    </citation>
    <scope>NUCLEOTIDE SEQUENCE [LARGE SCALE GENOMIC DNA]</scope>
    <source>
        <strain evidence="4">JCM 3325</strain>
    </source>
</reference>
<organism evidence="3 4">
    <name type="scientific">Actinomadura vinacea</name>
    <dbReference type="NCBI Taxonomy" id="115336"/>
    <lineage>
        <taxon>Bacteria</taxon>
        <taxon>Bacillati</taxon>
        <taxon>Actinomycetota</taxon>
        <taxon>Actinomycetes</taxon>
        <taxon>Streptosporangiales</taxon>
        <taxon>Thermomonosporaceae</taxon>
        <taxon>Actinomadura</taxon>
    </lineage>
</organism>
<protein>
    <recommendedName>
        <fullName evidence="5">Fibronectin type-III domain-containing protein</fullName>
    </recommendedName>
</protein>
<accession>A0ABP5X4T5</accession>
<feature type="compositionally biased region" description="Basic residues" evidence="1">
    <location>
        <begin position="425"/>
        <end position="438"/>
    </location>
</feature>
<evidence type="ECO:0000256" key="1">
    <source>
        <dbReference type="SAM" id="MobiDB-lite"/>
    </source>
</evidence>
<evidence type="ECO:0000313" key="4">
    <source>
        <dbReference type="Proteomes" id="UP001501231"/>
    </source>
</evidence>
<keyword evidence="2" id="KW-0732">Signal</keyword>